<dbReference type="RefSeq" id="WP_078982182.1">
    <property type="nucleotide sequence ID" value="NZ_MWQN01000004.1"/>
</dbReference>
<dbReference type="STRING" id="159449.B4N89_43775"/>
<dbReference type="GO" id="GO:0005506">
    <property type="term" value="F:iron ion binding"/>
    <property type="evidence" value="ECO:0007669"/>
    <property type="project" value="InterPro"/>
</dbReference>
<proteinExistence type="inferred from homology"/>
<dbReference type="Gene3D" id="1.10.630.10">
    <property type="entry name" value="Cytochrome P450"/>
    <property type="match status" value="1"/>
</dbReference>
<dbReference type="Pfam" id="PF00067">
    <property type="entry name" value="p450"/>
    <property type="match status" value="1"/>
</dbReference>
<dbReference type="SUPFAM" id="SSF48264">
    <property type="entry name" value="Cytochrome P450"/>
    <property type="match status" value="1"/>
</dbReference>
<dbReference type="PANTHER" id="PTHR24305:SF166">
    <property type="entry name" value="CYTOCHROME P450 12A4, MITOCHONDRIAL-RELATED"/>
    <property type="match status" value="1"/>
</dbReference>
<dbReference type="CDD" id="cd00302">
    <property type="entry name" value="cytochrome_P450"/>
    <property type="match status" value="1"/>
</dbReference>
<comment type="caution">
    <text evidence="2">The sequence shown here is derived from an EMBL/GenBank/DDBJ whole genome shotgun (WGS) entry which is preliminary data.</text>
</comment>
<keyword evidence="3" id="KW-1185">Reference proteome</keyword>
<dbReference type="Proteomes" id="UP000190037">
    <property type="component" value="Unassembled WGS sequence"/>
</dbReference>
<evidence type="ECO:0000313" key="3">
    <source>
        <dbReference type="Proteomes" id="UP000190037"/>
    </source>
</evidence>
<accession>A0A1T3NL71</accession>
<dbReference type="EMBL" id="MWQN01000004">
    <property type="protein sequence ID" value="OPC77428.1"/>
    <property type="molecule type" value="Genomic_DNA"/>
</dbReference>
<dbReference type="GO" id="GO:0016705">
    <property type="term" value="F:oxidoreductase activity, acting on paired donors, with incorporation or reduction of molecular oxygen"/>
    <property type="evidence" value="ECO:0007669"/>
    <property type="project" value="InterPro"/>
</dbReference>
<dbReference type="InterPro" id="IPR036396">
    <property type="entry name" value="Cyt_P450_sf"/>
</dbReference>
<dbReference type="GO" id="GO:0020037">
    <property type="term" value="F:heme binding"/>
    <property type="evidence" value="ECO:0007669"/>
    <property type="project" value="InterPro"/>
</dbReference>
<dbReference type="InterPro" id="IPR001128">
    <property type="entry name" value="Cyt_P450"/>
</dbReference>
<organism evidence="2 3">
    <name type="scientific">Embleya scabrispora</name>
    <dbReference type="NCBI Taxonomy" id="159449"/>
    <lineage>
        <taxon>Bacteria</taxon>
        <taxon>Bacillati</taxon>
        <taxon>Actinomycetota</taxon>
        <taxon>Actinomycetes</taxon>
        <taxon>Kitasatosporales</taxon>
        <taxon>Streptomycetaceae</taxon>
        <taxon>Embleya</taxon>
    </lineage>
</organism>
<comment type="similarity">
    <text evidence="1">Belongs to the cytochrome P450 family.</text>
</comment>
<gene>
    <name evidence="2" type="ORF">B4N89_43775</name>
</gene>
<reference evidence="2 3" key="1">
    <citation type="submission" date="2017-03" db="EMBL/GenBank/DDBJ databases">
        <title>Draft genome sequence of Streptomyces scabrisporus NF3, endophyte isolated from Amphipterygium adstringens.</title>
        <authorList>
            <person name="Vazquez M."/>
            <person name="Ceapa C.D."/>
            <person name="Rodriguez Luna D."/>
            <person name="Sanchez Esquivel S."/>
        </authorList>
    </citation>
    <scope>NUCLEOTIDE SEQUENCE [LARGE SCALE GENOMIC DNA]</scope>
    <source>
        <strain evidence="2 3">NF3</strain>
    </source>
</reference>
<dbReference type="GO" id="GO:0004497">
    <property type="term" value="F:monooxygenase activity"/>
    <property type="evidence" value="ECO:0007669"/>
    <property type="project" value="InterPro"/>
</dbReference>
<dbReference type="InterPro" id="IPR050121">
    <property type="entry name" value="Cytochrome_P450_monoxygenase"/>
</dbReference>
<sequence>MGRGDLRRFHRDPLGFLDGLSRARVTDVFRLPWGGWCVGDSDLALMVLRDPEFNGGLSTFYGDLLPSRSAQIALGHTVRNTIRPRLPEYRENLAEAVAELPTAARWPETGPALVRRCLADLLLHPTSAPELRLLSARSVGAGLLIRSPTIRGRLRTELLRPRLFAALTREIAQRRARGDGRGEPRDLLDAVVGGCPERTRDPVVAELYLLLYRSIVGNVGYAVAWSVLLAGLHGAPGESWPWPAEWIVREAARHRPFVWMVGRPTPRAVVFGGVALSPGTILSVSPYLLHHDERRWSRPDLFRPERWAHPQACGPYLPFSTGPFVCGGAVIAQTMTTDAVAALAHDARLSVVGGEERPVVTNAAAPRPFTLNRTTESVTRSPASKRR</sequence>
<name>A0A1T3NL71_9ACTN</name>
<evidence type="ECO:0000256" key="1">
    <source>
        <dbReference type="ARBA" id="ARBA00010617"/>
    </source>
</evidence>
<protein>
    <submittedName>
        <fullName evidence="2">Cytochrome</fullName>
    </submittedName>
</protein>
<dbReference type="AlphaFoldDB" id="A0A1T3NL71"/>
<dbReference type="OrthoDB" id="500678at2"/>
<dbReference type="PANTHER" id="PTHR24305">
    <property type="entry name" value="CYTOCHROME P450"/>
    <property type="match status" value="1"/>
</dbReference>
<evidence type="ECO:0000313" key="2">
    <source>
        <dbReference type="EMBL" id="OPC77428.1"/>
    </source>
</evidence>